<keyword evidence="3" id="KW-1185">Reference proteome</keyword>
<evidence type="ECO:0000313" key="2">
    <source>
        <dbReference type="EMBL" id="KAK3336528.1"/>
    </source>
</evidence>
<name>A0AAE0MLX6_9PEZI</name>
<protein>
    <submittedName>
        <fullName evidence="2">Uncharacterized protein</fullName>
    </submittedName>
</protein>
<proteinExistence type="predicted"/>
<keyword evidence="1" id="KW-1133">Transmembrane helix</keyword>
<reference evidence="2" key="2">
    <citation type="submission" date="2023-06" db="EMBL/GenBank/DDBJ databases">
        <authorList>
            <consortium name="Lawrence Berkeley National Laboratory"/>
            <person name="Haridas S."/>
            <person name="Hensen N."/>
            <person name="Bonometti L."/>
            <person name="Westerberg I."/>
            <person name="Brannstrom I.O."/>
            <person name="Guillou S."/>
            <person name="Cros-Aarteil S."/>
            <person name="Calhoun S."/>
            <person name="Kuo A."/>
            <person name="Mondo S."/>
            <person name="Pangilinan J."/>
            <person name="Riley R."/>
            <person name="Labutti K."/>
            <person name="Andreopoulos B."/>
            <person name="Lipzen A."/>
            <person name="Chen C."/>
            <person name="Yanf M."/>
            <person name="Daum C."/>
            <person name="Ng V."/>
            <person name="Clum A."/>
            <person name="Steindorff A."/>
            <person name="Ohm R."/>
            <person name="Martin F."/>
            <person name="Silar P."/>
            <person name="Natvig D."/>
            <person name="Lalanne C."/>
            <person name="Gautier V."/>
            <person name="Ament-Velasquez S.L."/>
            <person name="Kruys A."/>
            <person name="Hutchinson M.I."/>
            <person name="Powell A.J."/>
            <person name="Barry K."/>
            <person name="Miller A.N."/>
            <person name="Grigoriev I.V."/>
            <person name="Debuchy R."/>
            <person name="Gladieux P."/>
            <person name="Thoren M.H."/>
            <person name="Johannesson H."/>
        </authorList>
    </citation>
    <scope>NUCLEOTIDE SEQUENCE</scope>
    <source>
        <strain evidence="2">SMH4131-1</strain>
    </source>
</reference>
<feature type="transmembrane region" description="Helical" evidence="1">
    <location>
        <begin position="91"/>
        <end position="114"/>
    </location>
</feature>
<keyword evidence="1" id="KW-0812">Transmembrane</keyword>
<comment type="caution">
    <text evidence="2">The sequence shown here is derived from an EMBL/GenBank/DDBJ whole genome shotgun (WGS) entry which is preliminary data.</text>
</comment>
<dbReference type="Proteomes" id="UP001286456">
    <property type="component" value="Unassembled WGS sequence"/>
</dbReference>
<feature type="transmembrane region" description="Helical" evidence="1">
    <location>
        <begin position="50"/>
        <end position="70"/>
    </location>
</feature>
<gene>
    <name evidence="2" type="ORF">B0T19DRAFT_409742</name>
</gene>
<reference evidence="2" key="1">
    <citation type="journal article" date="2023" name="Mol. Phylogenet. Evol.">
        <title>Genome-scale phylogeny and comparative genomics of the fungal order Sordariales.</title>
        <authorList>
            <person name="Hensen N."/>
            <person name="Bonometti L."/>
            <person name="Westerberg I."/>
            <person name="Brannstrom I.O."/>
            <person name="Guillou S."/>
            <person name="Cros-Aarteil S."/>
            <person name="Calhoun S."/>
            <person name="Haridas S."/>
            <person name="Kuo A."/>
            <person name="Mondo S."/>
            <person name="Pangilinan J."/>
            <person name="Riley R."/>
            <person name="LaButti K."/>
            <person name="Andreopoulos B."/>
            <person name="Lipzen A."/>
            <person name="Chen C."/>
            <person name="Yan M."/>
            <person name="Daum C."/>
            <person name="Ng V."/>
            <person name="Clum A."/>
            <person name="Steindorff A."/>
            <person name="Ohm R.A."/>
            <person name="Martin F."/>
            <person name="Silar P."/>
            <person name="Natvig D.O."/>
            <person name="Lalanne C."/>
            <person name="Gautier V."/>
            <person name="Ament-Velasquez S.L."/>
            <person name="Kruys A."/>
            <person name="Hutchinson M.I."/>
            <person name="Powell A.J."/>
            <person name="Barry K."/>
            <person name="Miller A.N."/>
            <person name="Grigoriev I.V."/>
            <person name="Debuchy R."/>
            <person name="Gladieux P."/>
            <person name="Hiltunen Thoren M."/>
            <person name="Johannesson H."/>
        </authorList>
    </citation>
    <scope>NUCLEOTIDE SEQUENCE</scope>
    <source>
        <strain evidence="2">SMH4131-1</strain>
    </source>
</reference>
<sequence>MHQVDWGRPIMEMASRRGDGLFFLSAVCTAGREAYPTYRTWCLPLPTTAYLPYLPALPCLAHLLCFYIIIAWGTEQWNCLVETTSFKRLSLPCLACHCPCLVALIWVVCSADLLPLSLQSTKY</sequence>
<evidence type="ECO:0000313" key="3">
    <source>
        <dbReference type="Proteomes" id="UP001286456"/>
    </source>
</evidence>
<dbReference type="EMBL" id="JAUEPO010000001">
    <property type="protein sequence ID" value="KAK3336528.1"/>
    <property type="molecule type" value="Genomic_DNA"/>
</dbReference>
<keyword evidence="1" id="KW-0472">Membrane</keyword>
<accession>A0AAE0MLX6</accession>
<organism evidence="2 3">
    <name type="scientific">Cercophora scortea</name>
    <dbReference type="NCBI Taxonomy" id="314031"/>
    <lineage>
        <taxon>Eukaryota</taxon>
        <taxon>Fungi</taxon>
        <taxon>Dikarya</taxon>
        <taxon>Ascomycota</taxon>
        <taxon>Pezizomycotina</taxon>
        <taxon>Sordariomycetes</taxon>
        <taxon>Sordariomycetidae</taxon>
        <taxon>Sordariales</taxon>
        <taxon>Lasiosphaeriaceae</taxon>
        <taxon>Cercophora</taxon>
    </lineage>
</organism>
<dbReference type="AlphaFoldDB" id="A0AAE0MLX6"/>
<evidence type="ECO:0000256" key="1">
    <source>
        <dbReference type="SAM" id="Phobius"/>
    </source>
</evidence>